<dbReference type="InterPro" id="IPR040976">
    <property type="entry name" value="Pkinase_fungal"/>
</dbReference>
<feature type="region of interest" description="Disordered" evidence="1">
    <location>
        <begin position="780"/>
        <end position="827"/>
    </location>
</feature>
<dbReference type="PROSITE" id="PS00109">
    <property type="entry name" value="PROTEIN_KINASE_TYR"/>
    <property type="match status" value="1"/>
</dbReference>
<feature type="compositionally biased region" description="Acidic residues" evidence="1">
    <location>
        <begin position="802"/>
        <end position="818"/>
    </location>
</feature>
<dbReference type="PANTHER" id="PTHR38248">
    <property type="entry name" value="FUNK1 6"/>
    <property type="match status" value="1"/>
</dbReference>
<accession>A0A4V2K804</accession>
<dbReference type="GO" id="GO:0005524">
    <property type="term" value="F:ATP binding"/>
    <property type="evidence" value="ECO:0007669"/>
    <property type="project" value="InterPro"/>
</dbReference>
<dbReference type="InterPro" id="IPR011009">
    <property type="entry name" value="Kinase-like_dom_sf"/>
</dbReference>
<feature type="compositionally biased region" description="Polar residues" evidence="1">
    <location>
        <begin position="785"/>
        <end position="796"/>
    </location>
</feature>
<gene>
    <name evidence="3" type="ORF">BD310DRAFT_497711</name>
</gene>
<dbReference type="Pfam" id="PF17667">
    <property type="entry name" value="Pkinase_fungal"/>
    <property type="match status" value="2"/>
</dbReference>
<dbReference type="GO" id="GO:0004672">
    <property type="term" value="F:protein kinase activity"/>
    <property type="evidence" value="ECO:0007669"/>
    <property type="project" value="InterPro"/>
</dbReference>
<feature type="domain" description="Protein kinase" evidence="2">
    <location>
        <begin position="296"/>
        <end position="580"/>
    </location>
</feature>
<keyword evidence="4" id="KW-1185">Reference proteome</keyword>
<evidence type="ECO:0000256" key="1">
    <source>
        <dbReference type="SAM" id="MobiDB-lite"/>
    </source>
</evidence>
<dbReference type="PROSITE" id="PS50011">
    <property type="entry name" value="PROTEIN_KINASE_DOM"/>
    <property type="match status" value="1"/>
</dbReference>
<dbReference type="AlphaFoldDB" id="A0A4V2K804"/>
<proteinExistence type="predicted"/>
<dbReference type="InterPro" id="IPR008266">
    <property type="entry name" value="Tyr_kinase_AS"/>
</dbReference>
<name>A0A4V2K804_9APHY</name>
<dbReference type="SUPFAM" id="SSF56112">
    <property type="entry name" value="Protein kinase-like (PK-like)"/>
    <property type="match status" value="1"/>
</dbReference>
<organism evidence="3 4">
    <name type="scientific">Dichomitus squalens</name>
    <dbReference type="NCBI Taxonomy" id="114155"/>
    <lineage>
        <taxon>Eukaryota</taxon>
        <taxon>Fungi</taxon>
        <taxon>Dikarya</taxon>
        <taxon>Basidiomycota</taxon>
        <taxon>Agaricomycotina</taxon>
        <taxon>Agaricomycetes</taxon>
        <taxon>Polyporales</taxon>
        <taxon>Polyporaceae</taxon>
        <taxon>Dichomitus</taxon>
    </lineage>
</organism>
<sequence>MEYIEEAEDQWFLDCLPGGDPPAGTTFSRWTVDFDNKEEGMYPGLARGLNSSLATVGWIAYTARCTHRLPDPTASGPRHTSGTNTFCPDLGIYPVDCPAHSQAGAGDRFRVSWPHIEVVIEVKKTSSSTTMTTADAPTSPLPLPHQSDRGQLIDYGIEVLNRQHRLFCFAIVILDDTARLLRYDRTGITMTSKFDYLERPEVIGRFFYRLSLATRMERGYDPTVVPSSAEEDKLFRGLSARFTPGSAESQALVNATSTGWPTNKITIDAPFSDGEKAVSRHDAILERHFLVGKPAFMGRSLVGRGTKAFVAYDMANDRVVFIKDSWRPDTGGRTQSEYDIYLQLREKIPKRKLYIPTLLGGGDVKFEGRQQQTRTPATRYLPRNHVRLVLWEVCLRLEDFTQSLELVQVIYTAFRAHYLAWSKAGILHRDVSAGNILIHQSGHQRVGLLADWDLAKTRAELEYPATQEGRSGTWPFMSACLQQFPGRPHTLADDLESFVHVLNWCLLKYIPNALSSDRRQLLRHIASVYDVASDDDPEKGSIVKYNKIKDGELFVKLTDKHPLIRPLEKLAALCKNHYYHLSLPRLANETSLNILPVQDVFVLDDLEDDTGVQSRSDTESELSEASGLSDSPHSKQSSSSRNDARQDPPDASRSPLLHHKEMDRVLRKVAESKAWPLDEGKYNGPDLVWDDQPSRSSNNPSTEPVGAPGSGSKRRKLDGVSSDNAASRSGGSRVSQRSQSSASRGSGGRGKKTSRARTSKISRGRSARALWDLASSEDFIDPSMLSDTSYSRSASPASVGYEQEEDEVEDSLMVEDEPGPSSSHLPPTYFYAERRLMNQERLQLNLGRLQMEPQEDLSILERLRKAVSRLPSPGHEESEEIDLPASSEYKGKKRLL</sequence>
<feature type="region of interest" description="Disordered" evidence="1">
    <location>
        <begin position="869"/>
        <end position="896"/>
    </location>
</feature>
<feature type="compositionally biased region" description="Basic residues" evidence="1">
    <location>
        <begin position="749"/>
        <end position="766"/>
    </location>
</feature>
<evidence type="ECO:0000259" key="2">
    <source>
        <dbReference type="PROSITE" id="PS50011"/>
    </source>
</evidence>
<dbReference type="PANTHER" id="PTHR38248:SF2">
    <property type="entry name" value="FUNK1 11"/>
    <property type="match status" value="1"/>
</dbReference>
<feature type="region of interest" description="Disordered" evidence="1">
    <location>
        <begin position="610"/>
        <end position="661"/>
    </location>
</feature>
<dbReference type="Proteomes" id="UP000292082">
    <property type="component" value="Unassembled WGS sequence"/>
</dbReference>
<dbReference type="EMBL" id="ML145128">
    <property type="protein sequence ID" value="TBU58138.1"/>
    <property type="molecule type" value="Genomic_DNA"/>
</dbReference>
<reference evidence="3 4" key="1">
    <citation type="submission" date="2019-01" db="EMBL/GenBank/DDBJ databases">
        <title>Draft genome sequences of three monokaryotic isolates of the white-rot basidiomycete fungus Dichomitus squalens.</title>
        <authorList>
            <consortium name="DOE Joint Genome Institute"/>
            <person name="Lopez S.C."/>
            <person name="Andreopoulos B."/>
            <person name="Pangilinan J."/>
            <person name="Lipzen A."/>
            <person name="Riley R."/>
            <person name="Ahrendt S."/>
            <person name="Ng V."/>
            <person name="Barry K."/>
            <person name="Daum C."/>
            <person name="Grigoriev I.V."/>
            <person name="Hilden K.S."/>
            <person name="Makela M.R."/>
            <person name="de Vries R.P."/>
        </authorList>
    </citation>
    <scope>NUCLEOTIDE SEQUENCE [LARGE SCALE GENOMIC DNA]</scope>
    <source>
        <strain evidence="3 4">CBS 464.89</strain>
    </source>
</reference>
<dbReference type="InterPro" id="IPR000719">
    <property type="entry name" value="Prot_kinase_dom"/>
</dbReference>
<feature type="region of interest" description="Disordered" evidence="1">
    <location>
        <begin position="677"/>
        <end position="767"/>
    </location>
</feature>
<evidence type="ECO:0000313" key="3">
    <source>
        <dbReference type="EMBL" id="TBU58138.1"/>
    </source>
</evidence>
<protein>
    <recommendedName>
        <fullName evidence="2">Protein kinase domain-containing protein</fullName>
    </recommendedName>
</protein>
<dbReference type="Gene3D" id="1.10.510.10">
    <property type="entry name" value="Transferase(Phosphotransferase) domain 1"/>
    <property type="match status" value="1"/>
</dbReference>
<evidence type="ECO:0000313" key="4">
    <source>
        <dbReference type="Proteomes" id="UP000292082"/>
    </source>
</evidence>
<feature type="compositionally biased region" description="Low complexity" evidence="1">
    <location>
        <begin position="629"/>
        <end position="640"/>
    </location>
</feature>
<feature type="compositionally biased region" description="Low complexity" evidence="1">
    <location>
        <begin position="725"/>
        <end position="744"/>
    </location>
</feature>